<dbReference type="EMBL" id="BDDX01000002">
    <property type="protein sequence ID" value="GAT90199.1"/>
    <property type="molecule type" value="Genomic_DNA"/>
</dbReference>
<evidence type="ECO:0000256" key="3">
    <source>
        <dbReference type="ARBA" id="ARBA00023163"/>
    </source>
</evidence>
<evidence type="ECO:0000313" key="4">
    <source>
        <dbReference type="EMBL" id="GAT90199.1"/>
    </source>
</evidence>
<gene>
    <name evidence="4" type="ORF">FF306_00294</name>
</gene>
<dbReference type="GO" id="GO:0003677">
    <property type="term" value="F:DNA binding"/>
    <property type="evidence" value="ECO:0007669"/>
    <property type="project" value="UniProtKB-KW"/>
</dbReference>
<sequence length="137" mass="16166">MIDKKKLMVFYFAYQEINRIVDLSKYNLTSNQQKMLFSIDTIDEITIKQLLQILDISKQALNVACRDLRERNLVYTGPAKSDKRKKVVYLTDDGRKLIEKIEAEQLNFINAICNSTNYNWEDTMKKLTNSYLEDIQK</sequence>
<dbReference type="PATRIC" id="fig|148814.15.peg.1266"/>
<dbReference type="PANTHER" id="PTHR42756:SF1">
    <property type="entry name" value="TRANSCRIPTIONAL REPRESSOR OF EMRAB OPERON"/>
    <property type="match status" value="1"/>
</dbReference>
<dbReference type="InterPro" id="IPR036388">
    <property type="entry name" value="WH-like_DNA-bd_sf"/>
</dbReference>
<keyword evidence="3" id="KW-0804">Transcription</keyword>
<keyword evidence="2" id="KW-0238">DNA-binding</keyword>
<accession>A0A0C3AG08</accession>
<protein>
    <submittedName>
        <fullName evidence="4">Uncharacterized protein</fullName>
    </submittedName>
</protein>
<dbReference type="Gene3D" id="1.10.10.10">
    <property type="entry name" value="Winged helix-like DNA-binding domain superfamily/Winged helix DNA-binding domain"/>
    <property type="match status" value="1"/>
</dbReference>
<dbReference type="PROSITE" id="PS50995">
    <property type="entry name" value="HTH_MARR_2"/>
    <property type="match status" value="1"/>
</dbReference>
<evidence type="ECO:0000313" key="5">
    <source>
        <dbReference type="Proteomes" id="UP000186588"/>
    </source>
</evidence>
<dbReference type="RefSeq" id="WP_041153137.1">
    <property type="nucleotide sequence ID" value="NZ_BDDX01000002.1"/>
</dbReference>
<dbReference type="Proteomes" id="UP000186588">
    <property type="component" value="Unassembled WGS sequence"/>
</dbReference>
<dbReference type="PANTHER" id="PTHR42756">
    <property type="entry name" value="TRANSCRIPTIONAL REGULATOR, MARR"/>
    <property type="match status" value="1"/>
</dbReference>
<organism evidence="4 5">
    <name type="scientific">Apilactobacillus kunkeei</name>
    <dbReference type="NCBI Taxonomy" id="148814"/>
    <lineage>
        <taxon>Bacteria</taxon>
        <taxon>Bacillati</taxon>
        <taxon>Bacillota</taxon>
        <taxon>Bacilli</taxon>
        <taxon>Lactobacillales</taxon>
        <taxon>Lactobacillaceae</taxon>
        <taxon>Apilactobacillus</taxon>
    </lineage>
</organism>
<evidence type="ECO:0000256" key="1">
    <source>
        <dbReference type="ARBA" id="ARBA00023015"/>
    </source>
</evidence>
<dbReference type="InterPro" id="IPR000835">
    <property type="entry name" value="HTH_MarR-typ"/>
</dbReference>
<dbReference type="InterPro" id="IPR036390">
    <property type="entry name" value="WH_DNA-bd_sf"/>
</dbReference>
<dbReference type="AlphaFoldDB" id="A0A0C3AG08"/>
<evidence type="ECO:0000256" key="2">
    <source>
        <dbReference type="ARBA" id="ARBA00023125"/>
    </source>
</evidence>
<name>A0A0C3AG08_9LACO</name>
<proteinExistence type="predicted"/>
<dbReference type="GO" id="GO:0003700">
    <property type="term" value="F:DNA-binding transcription factor activity"/>
    <property type="evidence" value="ECO:0007669"/>
    <property type="project" value="InterPro"/>
</dbReference>
<dbReference type="SMART" id="SM00347">
    <property type="entry name" value="HTH_MARR"/>
    <property type="match status" value="1"/>
</dbReference>
<comment type="caution">
    <text evidence="4">The sequence shown here is derived from an EMBL/GenBank/DDBJ whole genome shotgun (WGS) entry which is preliminary data.</text>
</comment>
<reference evidence="4 5" key="1">
    <citation type="journal article" date="2016" name="Syst. Appl. Microbiol.">
        <title>Genomic characterization of a fructophilic bee symbiont Lactobacillus kunkeei reveals its niche-specific adaptation.</title>
        <authorList>
            <person name="Maeno S."/>
            <person name="Tanizawa Y."/>
            <person name="Kanesaki Y."/>
            <person name="Kubota E."/>
            <person name="Kumar H."/>
            <person name="Dicks L."/>
            <person name="Salminen S."/>
            <person name="Nakagawa J."/>
            <person name="Arita M."/>
            <person name="Endo A."/>
        </authorList>
    </citation>
    <scope>NUCLEOTIDE SEQUENCE [LARGE SCALE GENOMIC DNA]</scope>
    <source>
        <strain evidence="4 5">FF30-6</strain>
    </source>
</reference>
<dbReference type="SUPFAM" id="SSF46785">
    <property type="entry name" value="Winged helix' DNA-binding domain"/>
    <property type="match status" value="1"/>
</dbReference>
<keyword evidence="1" id="KW-0805">Transcription regulation</keyword>
<dbReference type="Pfam" id="PF12802">
    <property type="entry name" value="MarR_2"/>
    <property type="match status" value="1"/>
</dbReference>